<dbReference type="InterPro" id="IPR010099">
    <property type="entry name" value="SDR39U1"/>
</dbReference>
<evidence type="ECO:0000313" key="4">
    <source>
        <dbReference type="EMBL" id="URN95800.1"/>
    </source>
</evidence>
<evidence type="ECO:0000259" key="2">
    <source>
        <dbReference type="Pfam" id="PF01370"/>
    </source>
</evidence>
<evidence type="ECO:0000259" key="3">
    <source>
        <dbReference type="Pfam" id="PF08338"/>
    </source>
</evidence>
<dbReference type="PANTHER" id="PTHR11092:SF0">
    <property type="entry name" value="EPIMERASE FAMILY PROTEIN SDR39U1"/>
    <property type="match status" value="1"/>
</dbReference>
<reference evidence="4" key="1">
    <citation type="submission" date="2022-05" db="EMBL/GenBank/DDBJ databases">
        <title>Novel bacterial taxa in a minimal lignocellulolytic consortium and its capacity to transform plastics disclosed by genome-resolved metagenomics.</title>
        <authorList>
            <person name="Rodriguez C.A.D."/>
            <person name="Diaz-Garcia L."/>
            <person name="Herrera K."/>
            <person name="Tarazona N.A."/>
            <person name="Sproer C."/>
            <person name="Overmann J."/>
            <person name="Jimenez D.J."/>
        </authorList>
    </citation>
    <scope>NUCLEOTIDE SEQUENCE</scope>
    <source>
        <strain evidence="4">MAG5</strain>
    </source>
</reference>
<proteinExistence type="inferred from homology"/>
<dbReference type="InterPro" id="IPR036291">
    <property type="entry name" value="NAD(P)-bd_dom_sf"/>
</dbReference>
<dbReference type="Pfam" id="PF08338">
    <property type="entry name" value="DUF1731"/>
    <property type="match status" value="1"/>
</dbReference>
<dbReference type="InterPro" id="IPR001509">
    <property type="entry name" value="Epimerase_deHydtase"/>
</dbReference>
<accession>A0A9J6ZJ08</accession>
<dbReference type="EMBL" id="CP097899">
    <property type="protein sequence ID" value="URN95800.1"/>
    <property type="molecule type" value="Genomic_DNA"/>
</dbReference>
<dbReference type="Pfam" id="PF01370">
    <property type="entry name" value="Epimerase"/>
    <property type="match status" value="1"/>
</dbReference>
<feature type="domain" description="NAD-dependent epimerase/dehydratase" evidence="2">
    <location>
        <begin position="3"/>
        <end position="216"/>
    </location>
</feature>
<dbReference type="PANTHER" id="PTHR11092">
    <property type="entry name" value="SUGAR NUCLEOTIDE EPIMERASE RELATED"/>
    <property type="match status" value="1"/>
</dbReference>
<evidence type="ECO:0000313" key="5">
    <source>
        <dbReference type="Proteomes" id="UP001056756"/>
    </source>
</evidence>
<dbReference type="NCBIfam" id="TIGR01777">
    <property type="entry name" value="yfcH"/>
    <property type="match status" value="1"/>
</dbReference>
<dbReference type="Gene3D" id="3.40.50.720">
    <property type="entry name" value="NAD(P)-binding Rossmann-like Domain"/>
    <property type="match status" value="1"/>
</dbReference>
<dbReference type="InterPro" id="IPR013549">
    <property type="entry name" value="DUF1731"/>
</dbReference>
<feature type="domain" description="DUF1731" evidence="3">
    <location>
        <begin position="250"/>
        <end position="296"/>
    </location>
</feature>
<dbReference type="SUPFAM" id="SSF51735">
    <property type="entry name" value="NAD(P)-binding Rossmann-fold domains"/>
    <property type="match status" value="1"/>
</dbReference>
<dbReference type="CDD" id="cd05242">
    <property type="entry name" value="SDR_a8"/>
    <property type="match status" value="1"/>
</dbReference>
<organism evidence="4 5">
    <name type="scientific">Candidatus Pristimantibacillus lignocellulolyticus</name>
    <dbReference type="NCBI Taxonomy" id="2994561"/>
    <lineage>
        <taxon>Bacteria</taxon>
        <taxon>Bacillati</taxon>
        <taxon>Bacillota</taxon>
        <taxon>Bacilli</taxon>
        <taxon>Bacillales</taxon>
        <taxon>Paenibacillaceae</taxon>
        <taxon>Candidatus Pristimantibacillus</taxon>
    </lineage>
</organism>
<protein>
    <submittedName>
        <fullName evidence="4">TIGR01777 family oxidoreductase</fullName>
    </submittedName>
</protein>
<comment type="similarity">
    <text evidence="1">Belongs to the NAD(P)-dependent epimerase/dehydratase family. SDR39U1 subfamily.</text>
</comment>
<sequence length="298" mass="33046">MKIAIAGGNGFVGKALRTHLLDQQHEVFILSRNTQPYTPLEGVTYVNWLNKGDQPELQLEGIDAIINLAGESLNSGRWSAARKRRILDSRLTATKEIKRIIAVLQHKPSVLLNASAVGYYGTSRAETFTEQHRMQPTDFLSSTVEQWEQEAMNSGIRTVFLRFGVILGKHEGALPRMVLPYKLFGGGTIGSGQQMLSWVHIEDVVRAALYCITTPSLTGPVNITAPNPVNMKAFGKMIGHVLHRPHWMPVPAFMLKLLLGEMSVLILEGQKVLPNALLEHGFIFSYPTLESGLQDLLK</sequence>
<gene>
    <name evidence="4" type="ORF">NAG76_06020</name>
</gene>
<evidence type="ECO:0000256" key="1">
    <source>
        <dbReference type="ARBA" id="ARBA00009353"/>
    </source>
</evidence>
<dbReference type="KEGG" id="plig:NAG76_06020"/>
<dbReference type="Proteomes" id="UP001056756">
    <property type="component" value="Chromosome"/>
</dbReference>
<name>A0A9J6ZJ08_9BACL</name>
<dbReference type="AlphaFoldDB" id="A0A9J6ZJ08"/>